<name>A0A0U4B9F2_9ACTN</name>
<dbReference type="GO" id="GO:0005829">
    <property type="term" value="C:cytosol"/>
    <property type="evidence" value="ECO:0007669"/>
    <property type="project" value="TreeGrafter"/>
</dbReference>
<feature type="domain" description="Thiaminase-2/PQQC" evidence="2">
    <location>
        <begin position="13"/>
        <end position="213"/>
    </location>
</feature>
<organism evidence="3 4">
    <name type="scientific">Aeromicrobium erythreum</name>
    <dbReference type="NCBI Taxonomy" id="2041"/>
    <lineage>
        <taxon>Bacteria</taxon>
        <taxon>Bacillati</taxon>
        <taxon>Actinomycetota</taxon>
        <taxon>Actinomycetes</taxon>
        <taxon>Propionibacteriales</taxon>
        <taxon>Nocardioidaceae</taxon>
        <taxon>Aeromicrobium</taxon>
    </lineage>
</organism>
<comment type="pathway">
    <text evidence="1">Cofactor biosynthesis; thiamine diphosphate biosynthesis.</text>
</comment>
<dbReference type="Pfam" id="PF03070">
    <property type="entry name" value="TENA_THI-4"/>
    <property type="match status" value="1"/>
</dbReference>
<dbReference type="CDD" id="cd19365">
    <property type="entry name" value="TenA_C-like"/>
    <property type="match status" value="1"/>
</dbReference>
<dbReference type="PANTHER" id="PTHR43198:SF2">
    <property type="entry name" value="SI:CH1073-67J19.1-RELATED"/>
    <property type="match status" value="1"/>
</dbReference>
<accession>A0A0U4B9F2</accession>
<gene>
    <name evidence="3" type="ORF">AERYTH_07070</name>
</gene>
<evidence type="ECO:0000313" key="4">
    <source>
        <dbReference type="Proteomes" id="UP000067689"/>
    </source>
</evidence>
<dbReference type="InterPro" id="IPR050967">
    <property type="entry name" value="Thiamine_Salvage_TenA"/>
</dbReference>
<dbReference type="InterPro" id="IPR016084">
    <property type="entry name" value="Haem_Oase-like_multi-hlx"/>
</dbReference>
<reference evidence="3 4" key="1">
    <citation type="journal article" date="1991" name="Int. J. Syst. Bacteriol.">
        <title>Description of the erythromycin-producing bacterium Arthrobacter sp. strain NRRL B-3381 as Aeromicrobium erythreum gen. nov., sp. nov.</title>
        <authorList>
            <person name="Miller E.S."/>
            <person name="Woese C.R."/>
            <person name="Brenner S."/>
        </authorList>
    </citation>
    <scope>NUCLEOTIDE SEQUENCE [LARGE SCALE GENOMIC DNA]</scope>
    <source>
        <strain evidence="3 4">AR18</strain>
    </source>
</reference>
<dbReference type="PANTHER" id="PTHR43198">
    <property type="entry name" value="BIFUNCTIONAL TH2 PROTEIN"/>
    <property type="match status" value="1"/>
</dbReference>
<dbReference type="PATRIC" id="fig|2041.4.peg.1484"/>
<evidence type="ECO:0000256" key="1">
    <source>
        <dbReference type="ARBA" id="ARBA00004948"/>
    </source>
</evidence>
<dbReference type="AlphaFoldDB" id="A0A0U4B9F2"/>
<evidence type="ECO:0000313" key="3">
    <source>
        <dbReference type="EMBL" id="ALX04468.1"/>
    </source>
</evidence>
<dbReference type="InterPro" id="IPR004305">
    <property type="entry name" value="Thiaminase-2/PQQC"/>
</dbReference>
<dbReference type="Gene3D" id="1.20.910.10">
    <property type="entry name" value="Heme oxygenase-like"/>
    <property type="match status" value="1"/>
</dbReference>
<dbReference type="STRING" id="2041.AERYTH_07070"/>
<evidence type="ECO:0000259" key="2">
    <source>
        <dbReference type="Pfam" id="PF03070"/>
    </source>
</evidence>
<dbReference type="RefSeq" id="WP_067856471.1">
    <property type="nucleotide sequence ID" value="NZ_CP011502.1"/>
</dbReference>
<dbReference type="KEGG" id="aer:AERYTH_07070"/>
<protein>
    <recommendedName>
        <fullName evidence="2">Thiaminase-2/PQQC domain-containing protein</fullName>
    </recommendedName>
</protein>
<dbReference type="Proteomes" id="UP000067689">
    <property type="component" value="Chromosome"/>
</dbReference>
<dbReference type="EMBL" id="CP011502">
    <property type="protein sequence ID" value="ALX04468.1"/>
    <property type="molecule type" value="Genomic_DNA"/>
</dbReference>
<proteinExistence type="predicted"/>
<dbReference type="OrthoDB" id="34166at2"/>
<sequence length="220" mass="23830">MTTAFSARAWAHVADRYADVCRHPFVTGLAGGTLPDAVFAHYLADDAHYLVGYARTLARIASRLPDVDDVGAWAGFAAGAVEAERSLHVGELARRGVEPATHVPTSACRDYVDALARHAEESPVEVAVAAVLPCFRVYAEVGRHLASTAGDLDAHPYGAWIATYDDPAFEASVARAEATADRLAADSRYVAEMLEAYADATDREWHFWDASWRAPDGTRR</sequence>
<dbReference type="SUPFAM" id="SSF48613">
    <property type="entry name" value="Heme oxygenase-like"/>
    <property type="match status" value="1"/>
</dbReference>
<keyword evidence="4" id="KW-1185">Reference proteome</keyword>